<dbReference type="EMBL" id="ML220120">
    <property type="protein sequence ID" value="TGZ81151.1"/>
    <property type="molecule type" value="Genomic_DNA"/>
</dbReference>
<dbReference type="Proteomes" id="UP000298138">
    <property type="component" value="Unassembled WGS sequence"/>
</dbReference>
<accession>A0A4S2MWZ2</accession>
<keyword evidence="1" id="KW-0472">Membrane</keyword>
<sequence length="76" mass="8365">MNTGRAPTNELTKTTASVMMLIELDLTLRNAPRATIIPMLTEVWFILFHLPSGIYILVVQSSPFINLNAAAASESF</sequence>
<feature type="transmembrane region" description="Helical" evidence="1">
    <location>
        <begin position="36"/>
        <end position="58"/>
    </location>
</feature>
<proteinExistence type="predicted"/>
<reference evidence="2 3" key="1">
    <citation type="submission" date="2019-04" db="EMBL/GenBank/DDBJ databases">
        <title>Comparative genomics and transcriptomics to analyze fruiting body development in filamentous ascomycetes.</title>
        <authorList>
            <consortium name="DOE Joint Genome Institute"/>
            <person name="Lutkenhaus R."/>
            <person name="Traeger S."/>
            <person name="Breuer J."/>
            <person name="Kuo A."/>
            <person name="Lipzen A."/>
            <person name="Pangilinan J."/>
            <person name="Dilworth D."/>
            <person name="Sandor L."/>
            <person name="Poggeler S."/>
            <person name="Barry K."/>
            <person name="Grigoriev I.V."/>
            <person name="Nowrousian M."/>
        </authorList>
    </citation>
    <scope>NUCLEOTIDE SEQUENCE [LARGE SCALE GENOMIC DNA]</scope>
    <source>
        <strain evidence="2 3">CBS 389.68</strain>
    </source>
</reference>
<keyword evidence="1" id="KW-0812">Transmembrane</keyword>
<keyword evidence="1" id="KW-1133">Transmembrane helix</keyword>
<protein>
    <submittedName>
        <fullName evidence="2">Uncharacterized protein</fullName>
    </submittedName>
</protein>
<dbReference type="InParanoid" id="A0A4S2MWZ2"/>
<gene>
    <name evidence="2" type="ORF">EX30DRAFT_371518</name>
</gene>
<evidence type="ECO:0000313" key="3">
    <source>
        <dbReference type="Proteomes" id="UP000298138"/>
    </source>
</evidence>
<dbReference type="AlphaFoldDB" id="A0A4S2MWZ2"/>
<evidence type="ECO:0000256" key="1">
    <source>
        <dbReference type="SAM" id="Phobius"/>
    </source>
</evidence>
<organism evidence="2 3">
    <name type="scientific">Ascodesmis nigricans</name>
    <dbReference type="NCBI Taxonomy" id="341454"/>
    <lineage>
        <taxon>Eukaryota</taxon>
        <taxon>Fungi</taxon>
        <taxon>Dikarya</taxon>
        <taxon>Ascomycota</taxon>
        <taxon>Pezizomycotina</taxon>
        <taxon>Pezizomycetes</taxon>
        <taxon>Pezizales</taxon>
        <taxon>Ascodesmidaceae</taxon>
        <taxon>Ascodesmis</taxon>
    </lineage>
</organism>
<keyword evidence="3" id="KW-1185">Reference proteome</keyword>
<name>A0A4S2MWZ2_9PEZI</name>
<evidence type="ECO:0000313" key="2">
    <source>
        <dbReference type="EMBL" id="TGZ81151.1"/>
    </source>
</evidence>